<dbReference type="AlphaFoldDB" id="A0AAV2AYF3"/>
<reference evidence="1 2" key="1">
    <citation type="submission" date="2024-04" db="EMBL/GenBank/DDBJ databases">
        <authorList>
            <person name="Rising A."/>
            <person name="Reimegard J."/>
            <person name="Sonavane S."/>
            <person name="Akerstrom W."/>
            <person name="Nylinder S."/>
            <person name="Hedman E."/>
            <person name="Kallberg Y."/>
        </authorList>
    </citation>
    <scope>NUCLEOTIDE SEQUENCE [LARGE SCALE GENOMIC DNA]</scope>
</reference>
<dbReference type="Proteomes" id="UP001497382">
    <property type="component" value="Unassembled WGS sequence"/>
</dbReference>
<gene>
    <name evidence="1" type="ORF">LARSCL_LOCUS15454</name>
</gene>
<evidence type="ECO:0000313" key="2">
    <source>
        <dbReference type="Proteomes" id="UP001497382"/>
    </source>
</evidence>
<accession>A0AAV2AYF3</accession>
<protein>
    <submittedName>
        <fullName evidence="1">Uncharacterized protein</fullName>
    </submittedName>
</protein>
<comment type="caution">
    <text evidence="1">The sequence shown here is derived from an EMBL/GenBank/DDBJ whole genome shotgun (WGS) entry which is preliminary data.</text>
</comment>
<name>A0AAV2AYF3_9ARAC</name>
<evidence type="ECO:0000313" key="1">
    <source>
        <dbReference type="EMBL" id="CAL1288632.1"/>
    </source>
</evidence>
<proteinExistence type="predicted"/>
<dbReference type="EMBL" id="CAXIEN010000234">
    <property type="protein sequence ID" value="CAL1288632.1"/>
    <property type="molecule type" value="Genomic_DNA"/>
</dbReference>
<keyword evidence="2" id="KW-1185">Reference proteome</keyword>
<sequence>MFCRLLNWKKVLKNLIVRKKKKETGKPLKLKQILLLQIQIVKISNGLK</sequence>
<organism evidence="1 2">
    <name type="scientific">Larinioides sclopetarius</name>
    <dbReference type="NCBI Taxonomy" id="280406"/>
    <lineage>
        <taxon>Eukaryota</taxon>
        <taxon>Metazoa</taxon>
        <taxon>Ecdysozoa</taxon>
        <taxon>Arthropoda</taxon>
        <taxon>Chelicerata</taxon>
        <taxon>Arachnida</taxon>
        <taxon>Araneae</taxon>
        <taxon>Araneomorphae</taxon>
        <taxon>Entelegynae</taxon>
        <taxon>Araneoidea</taxon>
        <taxon>Araneidae</taxon>
        <taxon>Larinioides</taxon>
    </lineage>
</organism>